<dbReference type="SUPFAM" id="SSF49447">
    <property type="entry name" value="Second domain of Mu2 adaptin subunit (ap50) of ap2 adaptor"/>
    <property type="match status" value="1"/>
</dbReference>
<proteinExistence type="inferred from homology"/>
<evidence type="ECO:0000256" key="2">
    <source>
        <dbReference type="ARBA" id="ARBA00022448"/>
    </source>
</evidence>
<dbReference type="GO" id="GO:0005769">
    <property type="term" value="C:early endosome"/>
    <property type="evidence" value="ECO:0007669"/>
    <property type="project" value="EnsemblFungi"/>
</dbReference>
<dbReference type="InterPro" id="IPR028565">
    <property type="entry name" value="MHD"/>
</dbReference>
<dbReference type="CDD" id="cd14828">
    <property type="entry name" value="AP_Mu_N"/>
    <property type="match status" value="1"/>
</dbReference>
<dbReference type="Proteomes" id="UP000005666">
    <property type="component" value="Chromosome 9"/>
</dbReference>
<dbReference type="PROSITE" id="PS51072">
    <property type="entry name" value="MHD"/>
    <property type="match status" value="1"/>
</dbReference>
<dbReference type="GeneID" id="11532913"/>
<keyword evidence="4" id="KW-0472">Membrane</keyword>
<evidence type="ECO:0000256" key="4">
    <source>
        <dbReference type="ARBA" id="ARBA00023136"/>
    </source>
</evidence>
<dbReference type="GO" id="GO:0048203">
    <property type="term" value="P:vesicle targeting, trans-Golgi to endosome"/>
    <property type="evidence" value="ECO:0007669"/>
    <property type="project" value="EnsemblFungi"/>
</dbReference>
<comment type="subcellular location">
    <subcellularLocation>
        <location evidence="1">Cytoplasmic vesicle membrane</location>
    </subcellularLocation>
</comment>
<dbReference type="InterPro" id="IPR001392">
    <property type="entry name" value="Clathrin_mu"/>
</dbReference>
<dbReference type="InterPro" id="IPR036168">
    <property type="entry name" value="AP2_Mu_C_sf"/>
</dbReference>
<sequence length="559" mass="65284">MSSCLFILDELLEPLISKNTKPVRNLPDIIKSFKESWTPTSPPIITVSNWHYVYVKRDALWFVAAIHYMDEKCMNLMMILFYLDQLYYLLKNYFKKELLTKLLIIDNALLVTELMDESIDFGIIQMTDPSIIRDYIRVKINNSIATGNNSNDDSDDSDTESASSKKNAKSLGSYMPSANNLTNLWKGYSTKDETLNENVNNDNFENNDDETYINSHIARTTTMAVSWRTKGIYYAKNEFFLDVVESVQYLMNFKDKVIRRNLIHGQIKCKSYLSGMPTLRIALNKILQDDKQFLGHAKFHQCVSLNSINIKDLEKDLEGPNDISNKNFVNKKEIEFIPPDGEFVLCQYELRRHVKDPPVINMTSFDIKPNFKKFRVQISLKIETHFKRQNSTSLMTIKIPLLQLFNDYKIDLSKQPRFKSDVGKVLFNISEDFLIWEIDALKGGHGENEKGMVAEFFLFNQEEYDRLQEEAKISMNPPPLRNGPKLEELYEEMHENEDAEDTALKMKTQYVFMQFEIPYSTCSGLKVEYLKIEEDLLKYQSFPWVRYKTLNDDEYAFIV</sequence>
<comment type="similarity">
    <text evidence="6">Belongs to the adaptor complexes medium subunit family.</text>
</comment>
<feature type="region of interest" description="Disordered" evidence="7">
    <location>
        <begin position="147"/>
        <end position="175"/>
    </location>
</feature>
<keyword evidence="3 6" id="KW-0653">Protein transport</keyword>
<dbReference type="PROSITE" id="PS00991">
    <property type="entry name" value="CLAT_ADAPTOR_M_2"/>
    <property type="match status" value="1"/>
</dbReference>
<evidence type="ECO:0000259" key="8">
    <source>
        <dbReference type="PROSITE" id="PS51072"/>
    </source>
</evidence>
<dbReference type="SUPFAM" id="SSF64356">
    <property type="entry name" value="SNARE-like"/>
    <property type="match status" value="1"/>
</dbReference>
<dbReference type="RefSeq" id="XP_003687176.1">
    <property type="nucleotide sequence ID" value="XM_003687128.1"/>
</dbReference>
<dbReference type="GO" id="GO:0005829">
    <property type="term" value="C:cytosol"/>
    <property type="evidence" value="ECO:0007669"/>
    <property type="project" value="GOC"/>
</dbReference>
<dbReference type="Gene3D" id="3.30.450.60">
    <property type="match status" value="1"/>
</dbReference>
<dbReference type="GO" id="GO:0006886">
    <property type="term" value="P:intracellular protein transport"/>
    <property type="evidence" value="ECO:0007669"/>
    <property type="project" value="UniProtKB-UniRule"/>
</dbReference>
<dbReference type="PIRSF" id="PIRSF005992">
    <property type="entry name" value="Clathrin_mu"/>
    <property type="match status" value="1"/>
</dbReference>
<keyword evidence="2 6" id="KW-0813">Transport</keyword>
<dbReference type="InterPro" id="IPR050431">
    <property type="entry name" value="Adaptor_comp_med_subunit"/>
</dbReference>
<evidence type="ECO:0000256" key="6">
    <source>
        <dbReference type="PIRNR" id="PIRNR005992"/>
    </source>
</evidence>
<dbReference type="OrthoDB" id="10259133at2759"/>
<protein>
    <recommendedName>
        <fullName evidence="8">MHD domain-containing protein</fullName>
    </recommendedName>
</protein>
<dbReference type="HOGENOM" id="CLU_026996_0_2_1"/>
<evidence type="ECO:0000256" key="7">
    <source>
        <dbReference type="SAM" id="MobiDB-lite"/>
    </source>
</evidence>
<dbReference type="GO" id="GO:0005802">
    <property type="term" value="C:trans-Golgi network"/>
    <property type="evidence" value="ECO:0007669"/>
    <property type="project" value="EnsemblFungi"/>
</dbReference>
<evidence type="ECO:0000313" key="10">
    <source>
        <dbReference type="Proteomes" id="UP000005666"/>
    </source>
</evidence>
<evidence type="ECO:0000313" key="9">
    <source>
        <dbReference type="EMBL" id="CCE64742.1"/>
    </source>
</evidence>
<dbReference type="eggNOG" id="KOG0937">
    <property type="taxonomic scope" value="Eukaryota"/>
</dbReference>
<evidence type="ECO:0000256" key="3">
    <source>
        <dbReference type="ARBA" id="ARBA00022927"/>
    </source>
</evidence>
<accession>G8BXW4</accession>
<evidence type="ECO:0000256" key="5">
    <source>
        <dbReference type="ARBA" id="ARBA00023329"/>
    </source>
</evidence>
<keyword evidence="10" id="KW-1185">Reference proteome</keyword>
<evidence type="ECO:0000256" key="1">
    <source>
        <dbReference type="ARBA" id="ARBA00004156"/>
    </source>
</evidence>
<dbReference type="Gene3D" id="2.60.40.1170">
    <property type="entry name" value="Mu homology domain, subdomain B"/>
    <property type="match status" value="2"/>
</dbReference>
<dbReference type="PROSITE" id="PS00990">
    <property type="entry name" value="CLAT_ADAPTOR_M_1"/>
    <property type="match status" value="1"/>
</dbReference>
<organism evidence="9 10">
    <name type="scientific">Tetrapisispora phaffii (strain ATCC 24235 / CBS 4417 / NBRC 1672 / NRRL Y-8282 / UCD 70-5)</name>
    <name type="common">Yeast</name>
    <name type="synonym">Fabospora phaffii</name>
    <dbReference type="NCBI Taxonomy" id="1071381"/>
    <lineage>
        <taxon>Eukaryota</taxon>
        <taxon>Fungi</taxon>
        <taxon>Dikarya</taxon>
        <taxon>Ascomycota</taxon>
        <taxon>Saccharomycotina</taxon>
        <taxon>Saccharomycetes</taxon>
        <taxon>Saccharomycetales</taxon>
        <taxon>Saccharomycetaceae</taxon>
        <taxon>Tetrapisispora</taxon>
    </lineage>
</organism>
<dbReference type="GO" id="GO:0006896">
    <property type="term" value="P:Golgi to vacuole transport"/>
    <property type="evidence" value="ECO:0007669"/>
    <property type="project" value="EnsemblFungi"/>
</dbReference>
<dbReference type="GO" id="GO:0030131">
    <property type="term" value="C:clathrin adaptor complex"/>
    <property type="evidence" value="ECO:0007669"/>
    <property type="project" value="UniProtKB-UniRule"/>
</dbReference>
<dbReference type="InterPro" id="IPR011012">
    <property type="entry name" value="Longin-like_dom_sf"/>
</dbReference>
<dbReference type="GO" id="GO:0030659">
    <property type="term" value="C:cytoplasmic vesicle membrane"/>
    <property type="evidence" value="ECO:0007669"/>
    <property type="project" value="UniProtKB-SubCell"/>
</dbReference>
<dbReference type="STRING" id="1071381.G8BXW4"/>
<dbReference type="OMA" id="WVRYKTI"/>
<dbReference type="InterPro" id="IPR018240">
    <property type="entry name" value="Clathrin_mu_CS"/>
</dbReference>
<reference evidence="9 10" key="1">
    <citation type="journal article" date="2011" name="Proc. Natl. Acad. Sci. U.S.A.">
        <title>Evolutionary erosion of yeast sex chromosomes by mating-type switching accidents.</title>
        <authorList>
            <person name="Gordon J.L."/>
            <person name="Armisen D."/>
            <person name="Proux-Wera E."/>
            <person name="Oheigeartaigh S.S."/>
            <person name="Byrne K.P."/>
            <person name="Wolfe K.H."/>
        </authorList>
    </citation>
    <scope>NUCLEOTIDE SEQUENCE [LARGE SCALE GENOMIC DNA]</scope>
    <source>
        <strain evidence="10">ATCC 24235 / CBS 4417 / NBRC 1672 / NRRL Y-8282 / UCD 70-5</strain>
    </source>
</reference>
<dbReference type="InterPro" id="IPR027200">
    <property type="entry name" value="Apm2_N"/>
</dbReference>
<dbReference type="EMBL" id="HE612864">
    <property type="protein sequence ID" value="CCE64742.1"/>
    <property type="molecule type" value="Genomic_DNA"/>
</dbReference>
<gene>
    <name evidence="9" type="primary">TPHA0I02390</name>
    <name evidence="9" type="ordered locus">TPHA_0I02390</name>
</gene>
<dbReference type="KEGG" id="tpf:TPHA_0I02390"/>
<dbReference type="AlphaFoldDB" id="G8BXW4"/>
<keyword evidence="5" id="KW-0968">Cytoplasmic vesicle</keyword>
<name>G8BXW4_TETPH</name>
<dbReference type="Pfam" id="PF00928">
    <property type="entry name" value="Adap_comp_sub"/>
    <property type="match status" value="1"/>
</dbReference>
<feature type="domain" description="MHD" evidence="8">
    <location>
        <begin position="236"/>
        <end position="558"/>
    </location>
</feature>
<dbReference type="PANTHER" id="PTHR10529">
    <property type="entry name" value="AP COMPLEX SUBUNIT MU"/>
    <property type="match status" value="1"/>
</dbReference>